<protein>
    <submittedName>
        <fullName evidence="1">Uncharacterized protein</fullName>
    </submittedName>
</protein>
<gene>
    <name evidence="1" type="ORF">SVIO_029030</name>
</gene>
<dbReference type="OrthoDB" id="9762169at2"/>
<accession>A0A4D4L0C1</accession>
<dbReference type="Proteomes" id="UP000301309">
    <property type="component" value="Unassembled WGS sequence"/>
</dbReference>
<dbReference type="AlphaFoldDB" id="A0A4D4L0C1"/>
<name>A0A4D4L0C1_STRVO</name>
<dbReference type="EMBL" id="BJHW01000001">
    <property type="protein sequence ID" value="GDY52280.1"/>
    <property type="molecule type" value="Genomic_DNA"/>
</dbReference>
<evidence type="ECO:0000313" key="2">
    <source>
        <dbReference type="Proteomes" id="UP000301309"/>
    </source>
</evidence>
<evidence type="ECO:0000313" key="1">
    <source>
        <dbReference type="EMBL" id="GDY52280.1"/>
    </source>
</evidence>
<reference evidence="1 2" key="1">
    <citation type="journal article" date="2020" name="Int. J. Syst. Evol. Microbiol.">
        <title>Reclassification of Streptomyces castelarensis and Streptomyces sporoclivatus as later heterotypic synonyms of Streptomyces antimycoticus.</title>
        <authorList>
            <person name="Komaki H."/>
            <person name="Tamura T."/>
        </authorList>
    </citation>
    <scope>NUCLEOTIDE SEQUENCE [LARGE SCALE GENOMIC DNA]</scope>
    <source>
        <strain evidence="1 2">NBRC 13459</strain>
    </source>
</reference>
<keyword evidence="2" id="KW-1185">Reference proteome</keyword>
<organism evidence="1 2">
    <name type="scientific">Streptomyces violaceusniger</name>
    <dbReference type="NCBI Taxonomy" id="68280"/>
    <lineage>
        <taxon>Bacteria</taxon>
        <taxon>Bacillati</taxon>
        <taxon>Actinomycetota</taxon>
        <taxon>Actinomycetes</taxon>
        <taxon>Kitasatosporales</taxon>
        <taxon>Streptomycetaceae</taxon>
        <taxon>Streptomyces</taxon>
        <taxon>Streptomyces violaceusniger group</taxon>
    </lineage>
</organism>
<sequence length="102" mass="10922">MSIQVFPFPDAATAEDMYNYLNGGARWNLSTWCTQSGVGAKPCIPGISHGFRYESNQISHRYVIAAVADRTDLSNDRSIAPWLSSAAGEAANSAGPQNQSGQ</sequence>
<comment type="caution">
    <text evidence="1">The sequence shown here is derived from an EMBL/GenBank/DDBJ whole genome shotgun (WGS) entry which is preliminary data.</text>
</comment>
<proteinExistence type="predicted"/>